<evidence type="ECO:0000313" key="3">
    <source>
        <dbReference type="Proteomes" id="UP000807159"/>
    </source>
</evidence>
<keyword evidence="1" id="KW-0812">Transmembrane</keyword>
<comment type="caution">
    <text evidence="2">The sequence shown here is derived from an EMBL/GenBank/DDBJ whole genome shotgun (WGS) entry which is preliminary data.</text>
</comment>
<sequence>MVAHGGGFSVAAAGCGGKCRFFFFSPLFRLCCLLTLFFLFPPVNGVSASLQWLRGGAVGASGASGGGEEEDGP</sequence>
<organism evidence="2 3">
    <name type="scientific">Populus deltoides</name>
    <name type="common">Eastern poplar</name>
    <name type="synonym">Eastern cottonwood</name>
    <dbReference type="NCBI Taxonomy" id="3696"/>
    <lineage>
        <taxon>Eukaryota</taxon>
        <taxon>Viridiplantae</taxon>
        <taxon>Streptophyta</taxon>
        <taxon>Embryophyta</taxon>
        <taxon>Tracheophyta</taxon>
        <taxon>Spermatophyta</taxon>
        <taxon>Magnoliopsida</taxon>
        <taxon>eudicotyledons</taxon>
        <taxon>Gunneridae</taxon>
        <taxon>Pentapetalae</taxon>
        <taxon>rosids</taxon>
        <taxon>fabids</taxon>
        <taxon>Malpighiales</taxon>
        <taxon>Salicaceae</taxon>
        <taxon>Saliceae</taxon>
        <taxon>Populus</taxon>
    </lineage>
</organism>
<evidence type="ECO:0000313" key="2">
    <source>
        <dbReference type="EMBL" id="KAH8522858.1"/>
    </source>
</evidence>
<name>A0A8T2ZZU9_POPDE</name>
<feature type="non-terminal residue" evidence="2">
    <location>
        <position position="73"/>
    </location>
</feature>
<proteinExistence type="predicted"/>
<dbReference type="EMBL" id="JACEGQ020000001">
    <property type="protein sequence ID" value="KAH8522858.1"/>
    <property type="molecule type" value="Genomic_DNA"/>
</dbReference>
<accession>A0A8T2ZZU9</accession>
<evidence type="ECO:0000256" key="1">
    <source>
        <dbReference type="SAM" id="Phobius"/>
    </source>
</evidence>
<dbReference type="Proteomes" id="UP000807159">
    <property type="component" value="Chromosome 1"/>
</dbReference>
<gene>
    <name evidence="2" type="ORF">H0E87_003487</name>
</gene>
<protein>
    <submittedName>
        <fullName evidence="2">Uncharacterized protein</fullName>
    </submittedName>
</protein>
<keyword evidence="1" id="KW-0472">Membrane</keyword>
<feature type="transmembrane region" description="Helical" evidence="1">
    <location>
        <begin position="21"/>
        <end position="40"/>
    </location>
</feature>
<dbReference type="AlphaFoldDB" id="A0A8T2ZZU9"/>
<keyword evidence="3" id="KW-1185">Reference proteome</keyword>
<reference evidence="2" key="1">
    <citation type="journal article" date="2021" name="J. Hered.">
        <title>Genome Assembly of Salicaceae Populus deltoides (Eastern Cottonwood) I-69 Based on Nanopore Sequencing and Hi-C Technologies.</title>
        <authorList>
            <person name="Bai S."/>
            <person name="Wu H."/>
            <person name="Zhang J."/>
            <person name="Pan Z."/>
            <person name="Zhao W."/>
            <person name="Li Z."/>
            <person name="Tong C."/>
        </authorList>
    </citation>
    <scope>NUCLEOTIDE SEQUENCE</scope>
    <source>
        <tissue evidence="2">Leaf</tissue>
    </source>
</reference>
<keyword evidence="1" id="KW-1133">Transmembrane helix</keyword>